<reference evidence="20" key="2">
    <citation type="submission" date="2025-09" db="UniProtKB">
        <authorList>
            <consortium name="Ensembl"/>
        </authorList>
    </citation>
    <scope>IDENTIFICATION</scope>
</reference>
<protein>
    <recommendedName>
        <fullName evidence="15">Ankyrin repeat and LEM domain-containing protein 2</fullName>
    </recommendedName>
    <alternativeName>
        <fullName evidence="16">LEM domain-containing protein 4</fullName>
    </alternativeName>
</protein>
<evidence type="ECO:0000256" key="7">
    <source>
        <dbReference type="ARBA" id="ARBA00022824"/>
    </source>
</evidence>
<dbReference type="Ensembl" id="ENSLLET00000008129.1">
    <property type="protein sequence ID" value="ENSLLEP00000007813.1"/>
    <property type="gene ID" value="ENSLLEG00000004948.1"/>
</dbReference>
<gene>
    <name evidence="20" type="primary">ANKLE2</name>
</gene>
<keyword evidence="21" id="KW-1185">Reference proteome</keyword>
<dbReference type="PANTHER" id="PTHR12349">
    <property type="entry name" value="ANKYRIN REPEAT AND LEM DOMAIN-CONTAINING PROTEIN 2"/>
    <property type="match status" value="1"/>
</dbReference>
<dbReference type="Gene3D" id="1.10.720.40">
    <property type="match status" value="1"/>
</dbReference>
<evidence type="ECO:0000256" key="18">
    <source>
        <dbReference type="SAM" id="Phobius"/>
    </source>
</evidence>
<proteinExistence type="inferred from homology"/>
<evidence type="ECO:0000256" key="14">
    <source>
        <dbReference type="ARBA" id="ARBA00063367"/>
    </source>
</evidence>
<evidence type="ECO:0000256" key="9">
    <source>
        <dbReference type="ARBA" id="ARBA00022989"/>
    </source>
</evidence>
<keyword evidence="7" id="KW-0256">Endoplasmic reticulum</keyword>
<dbReference type="Pfam" id="PF01693">
    <property type="entry name" value="Cauli_VI"/>
    <property type="match status" value="1"/>
</dbReference>
<evidence type="ECO:0000256" key="8">
    <source>
        <dbReference type="ARBA" id="ARBA00022968"/>
    </source>
</evidence>
<dbReference type="Gene3D" id="1.25.40.20">
    <property type="entry name" value="Ankyrin repeat-containing domain"/>
    <property type="match status" value="1"/>
</dbReference>
<dbReference type="PANTHER" id="PTHR12349:SF4">
    <property type="entry name" value="ANKYRIN REPEAT AND LEM DOMAIN-CONTAINING PROTEIN 2"/>
    <property type="match status" value="1"/>
</dbReference>
<dbReference type="SUPFAM" id="SSF48403">
    <property type="entry name" value="Ankyrin repeat"/>
    <property type="match status" value="1"/>
</dbReference>
<evidence type="ECO:0000256" key="10">
    <source>
        <dbReference type="ARBA" id="ARBA00023043"/>
    </source>
</evidence>
<dbReference type="AlphaFoldDB" id="A0A8C5M7D2"/>
<dbReference type="GO" id="GO:0051721">
    <property type="term" value="F:protein phosphatase 2A binding"/>
    <property type="evidence" value="ECO:0007669"/>
    <property type="project" value="TreeGrafter"/>
</dbReference>
<dbReference type="Proteomes" id="UP000694569">
    <property type="component" value="Unplaced"/>
</dbReference>
<evidence type="ECO:0000256" key="12">
    <source>
        <dbReference type="ARBA" id="ARBA00023306"/>
    </source>
</evidence>
<comment type="function">
    <text evidence="13">Involved in mitotic nuclear envelope reassembly by promoting dephosphorylation of BAF/BANF1 during mitotic exit. Coordinates the control of BAF/BANF1 dephosphorylation by inhibiting VRK1 kinase and promoting dephosphorylation of BAF/BANF1 by protein phosphatase 2A (PP2A), thereby facilitating nuclear envelope assembly. May regulate nuclear localization of VRK1 in non-dividing cells. It is unclear whether it acts as a real PP2A regulatory subunit or whether it is involved in recruitment of the PP2A complex. Involved in brain development.</text>
</comment>
<evidence type="ECO:0000256" key="15">
    <source>
        <dbReference type="ARBA" id="ARBA00074558"/>
    </source>
</evidence>
<feature type="compositionally biased region" description="Basic and acidic residues" evidence="17">
    <location>
        <begin position="583"/>
        <end position="601"/>
    </location>
</feature>
<organism evidence="20 21">
    <name type="scientific">Leptobrachium leishanense</name>
    <name type="common">Leishan spiny toad</name>
    <dbReference type="NCBI Taxonomy" id="445787"/>
    <lineage>
        <taxon>Eukaryota</taxon>
        <taxon>Metazoa</taxon>
        <taxon>Chordata</taxon>
        <taxon>Craniata</taxon>
        <taxon>Vertebrata</taxon>
        <taxon>Euteleostomi</taxon>
        <taxon>Amphibia</taxon>
        <taxon>Batrachia</taxon>
        <taxon>Anura</taxon>
        <taxon>Pelobatoidea</taxon>
        <taxon>Megophryidae</taxon>
        <taxon>Leptobrachium</taxon>
    </lineage>
</organism>
<evidence type="ECO:0000259" key="19">
    <source>
        <dbReference type="PROSITE" id="PS50954"/>
    </source>
</evidence>
<accession>A0A8C5M7D2</accession>
<dbReference type="SUPFAM" id="SSF63451">
    <property type="entry name" value="LEM domain"/>
    <property type="match status" value="1"/>
</dbReference>
<dbReference type="Pfam" id="PF24567">
    <property type="entry name" value="ANKLE2_3rd"/>
    <property type="match status" value="1"/>
</dbReference>
<dbReference type="InterPro" id="IPR056237">
    <property type="entry name" value="ANKLE2_3rd"/>
</dbReference>
<dbReference type="Pfam" id="PF00023">
    <property type="entry name" value="Ank"/>
    <property type="match status" value="1"/>
</dbReference>
<dbReference type="CDD" id="cd12944">
    <property type="entry name" value="LEM_ANKL2"/>
    <property type="match status" value="1"/>
</dbReference>
<comment type="subcellular location">
    <subcellularLocation>
        <location evidence="1">Endoplasmic reticulum membrane</location>
        <topology evidence="1">Single-pass type III membrane protein</topology>
    </subcellularLocation>
</comment>
<keyword evidence="4" id="KW-0132">Cell division</keyword>
<dbReference type="GO" id="GO:0005789">
    <property type="term" value="C:endoplasmic reticulum membrane"/>
    <property type="evidence" value="ECO:0007669"/>
    <property type="project" value="UniProtKB-SubCell"/>
</dbReference>
<feature type="transmembrane region" description="Helical" evidence="18">
    <location>
        <begin position="15"/>
        <end position="35"/>
    </location>
</feature>
<evidence type="ECO:0000256" key="4">
    <source>
        <dbReference type="ARBA" id="ARBA00022618"/>
    </source>
</evidence>
<feature type="region of interest" description="Disordered" evidence="17">
    <location>
        <begin position="583"/>
        <end position="616"/>
    </location>
</feature>
<keyword evidence="6" id="KW-0498">Mitosis</keyword>
<feature type="region of interest" description="Disordered" evidence="17">
    <location>
        <begin position="866"/>
        <end position="916"/>
    </location>
</feature>
<dbReference type="SMART" id="SM00540">
    <property type="entry name" value="LEM"/>
    <property type="match status" value="1"/>
</dbReference>
<name>A0A8C5M7D2_9ANUR</name>
<keyword evidence="12" id="KW-0131">Cell cycle</keyword>
<evidence type="ECO:0000256" key="11">
    <source>
        <dbReference type="ARBA" id="ARBA00023136"/>
    </source>
</evidence>
<dbReference type="OrthoDB" id="7446186at2759"/>
<evidence type="ECO:0000256" key="2">
    <source>
        <dbReference type="ARBA" id="ARBA00007597"/>
    </source>
</evidence>
<feature type="region of interest" description="Disordered" evidence="17">
    <location>
        <begin position="673"/>
        <end position="697"/>
    </location>
</feature>
<dbReference type="FunFam" id="1.10.720.40:FF:000001">
    <property type="entry name" value="LEM domain containing 2, isoform CRA_a"/>
    <property type="match status" value="1"/>
</dbReference>
<evidence type="ECO:0000256" key="6">
    <source>
        <dbReference type="ARBA" id="ARBA00022776"/>
    </source>
</evidence>
<keyword evidence="3" id="KW-0597">Phosphoprotein</keyword>
<evidence type="ECO:0000313" key="20">
    <source>
        <dbReference type="Ensembl" id="ENSLLEP00000007813.1"/>
    </source>
</evidence>
<evidence type="ECO:0000256" key="17">
    <source>
        <dbReference type="SAM" id="MobiDB-lite"/>
    </source>
</evidence>
<comment type="similarity">
    <text evidence="2">Belongs to the ANKLE2 family.</text>
</comment>
<evidence type="ECO:0000313" key="21">
    <source>
        <dbReference type="Proteomes" id="UP000694569"/>
    </source>
</evidence>
<feature type="region of interest" description="Disordered" evidence="17">
    <location>
        <begin position="808"/>
        <end position="828"/>
    </location>
</feature>
<keyword evidence="9 18" id="KW-1133">Transmembrane helix</keyword>
<evidence type="ECO:0000256" key="1">
    <source>
        <dbReference type="ARBA" id="ARBA00004643"/>
    </source>
</evidence>
<dbReference type="GO" id="GO:0051301">
    <property type="term" value="P:cell division"/>
    <property type="evidence" value="ECO:0007669"/>
    <property type="project" value="UniProtKB-KW"/>
</dbReference>
<dbReference type="InterPro" id="IPR011015">
    <property type="entry name" value="LEM/LEM-like_dom_sf"/>
</dbReference>
<dbReference type="PROSITE" id="PS50954">
    <property type="entry name" value="LEM"/>
    <property type="match status" value="1"/>
</dbReference>
<dbReference type="InterPro" id="IPR011320">
    <property type="entry name" value="RNase_H1_N"/>
</dbReference>
<evidence type="ECO:0000256" key="3">
    <source>
        <dbReference type="ARBA" id="ARBA00022553"/>
    </source>
</evidence>
<feature type="domain" description="LEM" evidence="19">
    <location>
        <begin position="70"/>
        <end position="114"/>
    </location>
</feature>
<dbReference type="InterPro" id="IPR003887">
    <property type="entry name" value="LEM_dom"/>
</dbReference>
<keyword evidence="5 18" id="KW-0812">Transmembrane</keyword>
<keyword evidence="10" id="KW-0040">ANK repeat</keyword>
<dbReference type="SMART" id="SM00248">
    <property type="entry name" value="ANK"/>
    <property type="match status" value="2"/>
</dbReference>
<evidence type="ECO:0000256" key="5">
    <source>
        <dbReference type="ARBA" id="ARBA00022692"/>
    </source>
</evidence>
<dbReference type="GeneTree" id="ENSGT00390000016767"/>
<evidence type="ECO:0000256" key="16">
    <source>
        <dbReference type="ARBA" id="ARBA00081980"/>
    </source>
</evidence>
<comment type="subunit">
    <text evidence="14">Interacts with BAF/BANF1. Interacts with protein phosphatase 2A (PP2A) components PPP2C (PPP2CA or PPP2CB) and PPP2R1A.</text>
</comment>
<evidence type="ECO:0000256" key="13">
    <source>
        <dbReference type="ARBA" id="ARBA00056222"/>
    </source>
</evidence>
<sequence length="945" mass="105511">MPITMIQASWLLAEWWPAVLACVTVAMVGWLLRLINKRQQKPFHSVPPPSATPWPDCQMLPAEQRMDKLLNQLKLLDPDALREELLKAGLQCGPVTSTTRFIFEKKLARALLDQQGVDSSQTFIPPDESAASSHEQEFGYSVGLNPPTEEPCLMGEDFVPIEKSVTVTQACSQVNSKEPSMYFAVCPVYEDTLARNMDKVYIYTDKKEALQAVKTMKGSRFKAFPSRDDAEKFARGICDYYPSPGKMSAPSSPVQHLPLLRDAASLAEVESLNKEKANSFKSPRTQDLTAKLRKAVERGDLTAFSDLIWSNPRYLIGSGDNPTVVQEGCRYNVMHVASKENQAAISQLLLDTLENPEFMHLMYPDDDEIMLQKRIKYIVDLYLNTPDKMGFDTPLHFACKFGNADVVNVLCSHPDVIKKPRNKYNQTPEEVICERSKSKSAELKARMKEYLQGQFYIPLLRAEDNSSSPVIGAPWSPEQPDFFSQSRYSGSPKDPLLAVRAFAGPMSPSKAEEFRKMWKTPPRDRAGFFHNVRKTDPERGAERVGRELAHELVVPWLEYWDFLGGFADLSSQEGLPKLEEYLSNKESSERTQLESDHDLCNKYKTPSPAGKSKKSCNSVSVGAFLDDEEDTSIEMKNRQNAALKRNHVLAPSETISVPECIIDTRVHPSNIPHNIAKPSLHSPLSGERIPGDKRRPAFEGVLSPVSNLMAEFDKLSFSDDAQVEHETHRKEASSFANETTVSGNMHQAAISDNHNDALPGRFSTRTACVMSQVEQLLPDLSLHGDPSPPGDNAELSHLYMSSGSTVQNLAMKTPPKNQSSRNSFLLGKEPTKLDSDVLSAMEHMEIDEQKYPCISRWRDSVRTYSSTDRQSWPSPAVLSGRSKSQMFSSPGSHGFSTPGRHSPIPGSPGKYVNSTDFSSPGRYSPAYASHIQILRLRQFSDHSAI</sequence>
<keyword evidence="11 18" id="KW-0472">Membrane</keyword>
<dbReference type="InterPro" id="IPR035006">
    <property type="entry name" value="LEM_ANKL2"/>
</dbReference>
<dbReference type="GO" id="GO:0031468">
    <property type="term" value="P:nuclear membrane reassembly"/>
    <property type="evidence" value="ECO:0007669"/>
    <property type="project" value="UniProtKB-ARBA"/>
</dbReference>
<feature type="compositionally biased region" description="Polar residues" evidence="17">
    <location>
        <begin position="808"/>
        <end position="823"/>
    </location>
</feature>
<dbReference type="InterPro" id="IPR002110">
    <property type="entry name" value="Ankyrin_rpt"/>
</dbReference>
<feature type="compositionally biased region" description="Polar residues" evidence="17">
    <location>
        <begin position="881"/>
        <end position="895"/>
    </location>
</feature>
<dbReference type="FunFam" id="1.25.40.20:FF:000072">
    <property type="entry name" value="Ankyrin repeat and LEM domain containing 2"/>
    <property type="match status" value="1"/>
</dbReference>
<keyword evidence="8" id="KW-0735">Signal-anchor</keyword>
<dbReference type="InterPro" id="IPR036770">
    <property type="entry name" value="Ankyrin_rpt-contain_sf"/>
</dbReference>
<dbReference type="Pfam" id="PF03020">
    <property type="entry name" value="LEM"/>
    <property type="match status" value="1"/>
</dbReference>
<reference evidence="20" key="1">
    <citation type="submission" date="2025-08" db="UniProtKB">
        <authorList>
            <consortium name="Ensembl"/>
        </authorList>
    </citation>
    <scope>IDENTIFICATION</scope>
</reference>
<dbReference type="GO" id="GO:0007399">
    <property type="term" value="P:nervous system development"/>
    <property type="evidence" value="ECO:0007669"/>
    <property type="project" value="UniProtKB-ARBA"/>
</dbReference>